<evidence type="ECO:0000256" key="2">
    <source>
        <dbReference type="ARBA" id="ARBA00022448"/>
    </source>
</evidence>
<dbReference type="Gene3D" id="1.20.1740.10">
    <property type="entry name" value="Amino acid/polyamine transporter I"/>
    <property type="match status" value="1"/>
</dbReference>
<dbReference type="PANTHER" id="PTHR11706">
    <property type="entry name" value="SOLUTE CARRIER PROTEIN FAMILY 11 MEMBER"/>
    <property type="match status" value="1"/>
</dbReference>
<keyword evidence="4 6" id="KW-1133">Transmembrane helix</keyword>
<evidence type="ECO:0000313" key="8">
    <source>
        <dbReference type="Proteomes" id="UP000198897"/>
    </source>
</evidence>
<dbReference type="PROSITE" id="PS50283">
    <property type="entry name" value="NA_SOLUT_SYMP_3"/>
    <property type="match status" value="1"/>
</dbReference>
<feature type="transmembrane region" description="Helical" evidence="6">
    <location>
        <begin position="88"/>
        <end position="105"/>
    </location>
</feature>
<keyword evidence="5 6" id="KW-0472">Membrane</keyword>
<feature type="transmembrane region" description="Helical" evidence="6">
    <location>
        <begin position="344"/>
        <end position="367"/>
    </location>
</feature>
<feature type="transmembrane region" description="Helical" evidence="6">
    <location>
        <begin position="321"/>
        <end position="338"/>
    </location>
</feature>
<gene>
    <name evidence="7" type="ORF">SAMN05216353_15414</name>
</gene>
<dbReference type="EMBL" id="FOOG01000054">
    <property type="protein sequence ID" value="SFG54772.1"/>
    <property type="molecule type" value="Genomic_DNA"/>
</dbReference>
<dbReference type="PANTHER" id="PTHR11706:SF33">
    <property type="entry name" value="NATURAL RESISTANCE-ASSOCIATED MACROPHAGE PROTEIN 2"/>
    <property type="match status" value="1"/>
</dbReference>
<feature type="transmembrane region" description="Helical" evidence="6">
    <location>
        <begin position="43"/>
        <end position="67"/>
    </location>
</feature>
<dbReference type="NCBIfam" id="NF037982">
    <property type="entry name" value="Nramp_1"/>
    <property type="match status" value="1"/>
</dbReference>
<dbReference type="GO" id="GO:0034755">
    <property type="term" value="P:iron ion transmembrane transport"/>
    <property type="evidence" value="ECO:0007669"/>
    <property type="project" value="TreeGrafter"/>
</dbReference>
<dbReference type="Proteomes" id="UP000198897">
    <property type="component" value="Unassembled WGS sequence"/>
</dbReference>
<sequence>MSKDSTFKRRLKNVGPGAIVAAAIIGPGTVTTASNVGAEFGYALIWALVFSVIATMFLQEMVTRLGVITRKDLSTILREQFSNPVLKWLTILLIISAIVIGSAAYEAGNIVGGALGMVAITGLPTKLVAILIGVLAGILLWIGQYKVIERVFVGLILIMTLSFVITAIVVQPDFSAIFTEGFVPKVSSGNTLYVISLIGTTIVPYTLFLQSSTVQERFKGEEQLSDSRFDVILTMAICGIISVSIIITAAAAFPLGTSIQDPSSMAEQLQPLLGSWAKYVFAIGIFAAGISSSMTAPLAAAYATAGALGWEKNLRSAKFRVVWMVVLLVGVIFSSLGYDPIQLIVFSQYANGLILPIIVLFLMFAMNNRKTLHQYVNPIWINIAGWLIFIITVTLSLMSFGIF</sequence>
<dbReference type="RefSeq" id="WP_089754414.1">
    <property type="nucleotide sequence ID" value="NZ_FOOG01000054.1"/>
</dbReference>
<dbReference type="GO" id="GO:0005886">
    <property type="term" value="C:plasma membrane"/>
    <property type="evidence" value="ECO:0007669"/>
    <property type="project" value="TreeGrafter"/>
</dbReference>
<dbReference type="GO" id="GO:0015086">
    <property type="term" value="F:cadmium ion transmembrane transporter activity"/>
    <property type="evidence" value="ECO:0007669"/>
    <property type="project" value="TreeGrafter"/>
</dbReference>
<feature type="transmembrane region" description="Helical" evidence="6">
    <location>
        <begin position="379"/>
        <end position="402"/>
    </location>
</feature>
<feature type="transmembrane region" description="Helical" evidence="6">
    <location>
        <begin position="231"/>
        <end position="256"/>
    </location>
</feature>
<feature type="transmembrane region" description="Helical" evidence="6">
    <location>
        <begin position="276"/>
        <end position="309"/>
    </location>
</feature>
<keyword evidence="8" id="KW-1185">Reference proteome</keyword>
<evidence type="ECO:0000256" key="3">
    <source>
        <dbReference type="ARBA" id="ARBA00022692"/>
    </source>
</evidence>
<name>A0A1I2SQ45_9BACI</name>
<evidence type="ECO:0000256" key="4">
    <source>
        <dbReference type="ARBA" id="ARBA00022989"/>
    </source>
</evidence>
<evidence type="ECO:0000256" key="6">
    <source>
        <dbReference type="SAM" id="Phobius"/>
    </source>
</evidence>
<comment type="subcellular location">
    <subcellularLocation>
        <location evidence="1">Membrane</location>
        <topology evidence="1">Multi-pass membrane protein</topology>
    </subcellularLocation>
</comment>
<feature type="transmembrane region" description="Helical" evidence="6">
    <location>
        <begin position="117"/>
        <end position="142"/>
    </location>
</feature>
<evidence type="ECO:0000256" key="5">
    <source>
        <dbReference type="ARBA" id="ARBA00023136"/>
    </source>
</evidence>
<organism evidence="7 8">
    <name type="scientific">Halobacillus alkaliphilus</name>
    <dbReference type="NCBI Taxonomy" id="396056"/>
    <lineage>
        <taxon>Bacteria</taxon>
        <taxon>Bacillati</taxon>
        <taxon>Bacillota</taxon>
        <taxon>Bacilli</taxon>
        <taxon>Bacillales</taxon>
        <taxon>Bacillaceae</taxon>
        <taxon>Halobacillus</taxon>
    </lineage>
</organism>
<evidence type="ECO:0000256" key="1">
    <source>
        <dbReference type="ARBA" id="ARBA00004141"/>
    </source>
</evidence>
<dbReference type="GO" id="GO:0005384">
    <property type="term" value="F:manganese ion transmembrane transporter activity"/>
    <property type="evidence" value="ECO:0007669"/>
    <property type="project" value="TreeGrafter"/>
</dbReference>
<feature type="transmembrane region" description="Helical" evidence="6">
    <location>
        <begin position="151"/>
        <end position="171"/>
    </location>
</feature>
<accession>A0A1I2SQ45</accession>
<dbReference type="InterPro" id="IPR001734">
    <property type="entry name" value="Na/solute_symporter"/>
</dbReference>
<dbReference type="PRINTS" id="PR00447">
    <property type="entry name" value="NATRESASSCMP"/>
</dbReference>
<proteinExistence type="predicted"/>
<dbReference type="InterPro" id="IPR001046">
    <property type="entry name" value="NRAMP_fam"/>
</dbReference>
<dbReference type="OrthoDB" id="9787548at2"/>
<dbReference type="AlphaFoldDB" id="A0A1I2SQ45"/>
<protein>
    <submittedName>
        <fullName evidence="7">NRAMP (Natural resistance-associated macrophage protein) metal ion transporters</fullName>
    </submittedName>
</protein>
<keyword evidence="3 6" id="KW-0812">Transmembrane</keyword>
<feature type="transmembrane region" description="Helical" evidence="6">
    <location>
        <begin position="191"/>
        <end position="210"/>
    </location>
</feature>
<reference evidence="8" key="1">
    <citation type="submission" date="2016-10" db="EMBL/GenBank/DDBJ databases">
        <authorList>
            <person name="Varghese N."/>
            <person name="Submissions S."/>
        </authorList>
    </citation>
    <scope>NUCLEOTIDE SEQUENCE [LARGE SCALE GENOMIC DNA]</scope>
    <source>
        <strain evidence="8">FP5</strain>
    </source>
</reference>
<evidence type="ECO:0000313" key="7">
    <source>
        <dbReference type="EMBL" id="SFG54772.1"/>
    </source>
</evidence>
<keyword evidence="2" id="KW-0813">Transport</keyword>
<dbReference type="Pfam" id="PF01566">
    <property type="entry name" value="Nramp"/>
    <property type="match status" value="1"/>
</dbReference>